<name>A0A382IR75_9ZZZZ</name>
<feature type="non-terminal residue" evidence="1">
    <location>
        <position position="1"/>
    </location>
</feature>
<proteinExistence type="predicted"/>
<dbReference type="AlphaFoldDB" id="A0A382IR75"/>
<reference evidence="1" key="1">
    <citation type="submission" date="2018-05" db="EMBL/GenBank/DDBJ databases">
        <authorList>
            <person name="Lanie J.A."/>
            <person name="Ng W.-L."/>
            <person name="Kazmierczak K.M."/>
            <person name="Andrzejewski T.M."/>
            <person name="Davidsen T.M."/>
            <person name="Wayne K.J."/>
            <person name="Tettelin H."/>
            <person name="Glass J.I."/>
            <person name="Rusch D."/>
            <person name="Podicherti R."/>
            <person name="Tsui H.-C.T."/>
            <person name="Winkler M.E."/>
        </authorList>
    </citation>
    <scope>NUCLEOTIDE SEQUENCE</scope>
</reference>
<gene>
    <name evidence="1" type="ORF">METZ01_LOCUS254025</name>
</gene>
<feature type="non-terminal residue" evidence="1">
    <location>
        <position position="46"/>
    </location>
</feature>
<accession>A0A382IR75</accession>
<evidence type="ECO:0000313" key="1">
    <source>
        <dbReference type="EMBL" id="SVC01171.1"/>
    </source>
</evidence>
<dbReference type="EMBL" id="UINC01068497">
    <property type="protein sequence ID" value="SVC01171.1"/>
    <property type="molecule type" value="Genomic_DNA"/>
</dbReference>
<protein>
    <submittedName>
        <fullName evidence="1">Uncharacterized protein</fullName>
    </submittedName>
</protein>
<organism evidence="1">
    <name type="scientific">marine metagenome</name>
    <dbReference type="NCBI Taxonomy" id="408172"/>
    <lineage>
        <taxon>unclassified sequences</taxon>
        <taxon>metagenomes</taxon>
        <taxon>ecological metagenomes</taxon>
    </lineage>
</organism>
<sequence length="46" mass="5055">VATTAAKRFVKIHSCGELRVSPGELNENGGRLYRPSKAGLWSLDRL</sequence>